<sequence length="38" mass="4564">MKMDEFESSISFRLFYEVQALSPWSRATCNQLWSSHHN</sequence>
<gene>
    <name evidence="1" type="ORF">rCG_46596</name>
</gene>
<evidence type="ECO:0000313" key="2">
    <source>
        <dbReference type="Proteomes" id="UP000234681"/>
    </source>
</evidence>
<reference evidence="2" key="1">
    <citation type="submission" date="2005-09" db="EMBL/GenBank/DDBJ databases">
        <authorList>
            <person name="Mural R.J."/>
            <person name="Li P.W."/>
            <person name="Adams M.D."/>
            <person name="Amanatides P.G."/>
            <person name="Baden-Tillson H."/>
            <person name="Barnstead M."/>
            <person name="Chin S.H."/>
            <person name="Dew I."/>
            <person name="Evans C.A."/>
            <person name="Ferriera S."/>
            <person name="Flanigan M."/>
            <person name="Fosler C."/>
            <person name="Glodek A."/>
            <person name="Gu Z."/>
            <person name="Holt R.A."/>
            <person name="Jennings D."/>
            <person name="Kraft C.L."/>
            <person name="Lu F."/>
            <person name="Nguyen T."/>
            <person name="Nusskern D.R."/>
            <person name="Pfannkoch C.M."/>
            <person name="Sitter C."/>
            <person name="Sutton G.G."/>
            <person name="Venter J.C."/>
            <person name="Wang Z."/>
            <person name="Woodage T."/>
            <person name="Zheng X.H."/>
            <person name="Zhong F."/>
        </authorList>
    </citation>
    <scope>NUCLEOTIDE SEQUENCE [LARGE SCALE GENOMIC DNA]</scope>
    <source>
        <strain>BN</strain>
        <strain evidence="2">Sprague-Dawley</strain>
    </source>
</reference>
<name>A6IX91_RAT</name>
<protein>
    <submittedName>
        <fullName evidence="1">RCG46596</fullName>
    </submittedName>
</protein>
<dbReference type="AlphaFoldDB" id="A6IX91"/>
<dbReference type="EMBL" id="CH473971">
    <property type="protein sequence ID" value="EDM14522.1"/>
    <property type="molecule type" value="Genomic_DNA"/>
</dbReference>
<proteinExistence type="predicted"/>
<dbReference type="Proteomes" id="UP000234681">
    <property type="component" value="Chromosome 18"/>
</dbReference>
<organism evidence="1 2">
    <name type="scientific">Rattus norvegicus</name>
    <name type="common">Rat</name>
    <dbReference type="NCBI Taxonomy" id="10116"/>
    <lineage>
        <taxon>Eukaryota</taxon>
        <taxon>Metazoa</taxon>
        <taxon>Chordata</taxon>
        <taxon>Craniata</taxon>
        <taxon>Vertebrata</taxon>
        <taxon>Euteleostomi</taxon>
        <taxon>Mammalia</taxon>
        <taxon>Eutheria</taxon>
        <taxon>Euarchontoglires</taxon>
        <taxon>Glires</taxon>
        <taxon>Rodentia</taxon>
        <taxon>Myomorpha</taxon>
        <taxon>Muroidea</taxon>
        <taxon>Muridae</taxon>
        <taxon>Murinae</taxon>
        <taxon>Rattus</taxon>
    </lineage>
</organism>
<accession>A6IX91</accession>
<evidence type="ECO:0000313" key="1">
    <source>
        <dbReference type="EMBL" id="EDM14522.1"/>
    </source>
</evidence>